<evidence type="ECO:0000256" key="1">
    <source>
        <dbReference type="SAM" id="Phobius"/>
    </source>
</evidence>
<organism evidence="3 4">
    <name type="scientific">Actinotalea ferrariae CF5-4</name>
    <dbReference type="NCBI Taxonomy" id="948458"/>
    <lineage>
        <taxon>Bacteria</taxon>
        <taxon>Bacillati</taxon>
        <taxon>Actinomycetota</taxon>
        <taxon>Actinomycetes</taxon>
        <taxon>Micrococcales</taxon>
        <taxon>Cellulomonadaceae</taxon>
        <taxon>Actinotalea</taxon>
    </lineage>
</organism>
<dbReference type="EMBL" id="AXCW01000311">
    <property type="protein sequence ID" value="EYR62167.1"/>
    <property type="molecule type" value="Genomic_DNA"/>
</dbReference>
<keyword evidence="1" id="KW-0812">Transmembrane</keyword>
<dbReference type="AlphaFoldDB" id="A0A021VSX2"/>
<sequence>MTGSLATTLVPAAASVTAPGGGPGPQVMLLVLLLAAATAAGLLLRRRDGRFRAADGAVRVTPVDLGRPLGARRTFLQLSAATCATCPQVARVLRSVADEADDVAHVELRVEEHDALTRRLGVLRTPTVLLLDADGVVLSRTSGPLRVEQARAALAADALEPVAARP</sequence>
<feature type="transmembrane region" description="Helical" evidence="1">
    <location>
        <begin position="24"/>
        <end position="44"/>
    </location>
</feature>
<dbReference type="RefSeq" id="WP_216699476.1">
    <property type="nucleotide sequence ID" value="NZ_AXCW01000311.1"/>
</dbReference>
<dbReference type="SUPFAM" id="SSF52833">
    <property type="entry name" value="Thioredoxin-like"/>
    <property type="match status" value="1"/>
</dbReference>
<evidence type="ECO:0000313" key="3">
    <source>
        <dbReference type="EMBL" id="EYR62167.1"/>
    </source>
</evidence>
<evidence type="ECO:0000313" key="4">
    <source>
        <dbReference type="Proteomes" id="UP000019753"/>
    </source>
</evidence>
<keyword evidence="1" id="KW-0472">Membrane</keyword>
<dbReference type="InterPro" id="IPR036249">
    <property type="entry name" value="Thioredoxin-like_sf"/>
</dbReference>
<dbReference type="PROSITE" id="PS51352">
    <property type="entry name" value="THIOREDOXIN_2"/>
    <property type="match status" value="1"/>
</dbReference>
<dbReference type="CDD" id="cd02947">
    <property type="entry name" value="TRX_family"/>
    <property type="match status" value="1"/>
</dbReference>
<evidence type="ECO:0000259" key="2">
    <source>
        <dbReference type="PROSITE" id="PS51352"/>
    </source>
</evidence>
<accession>A0A021VSX2</accession>
<dbReference type="Proteomes" id="UP000019753">
    <property type="component" value="Unassembled WGS sequence"/>
</dbReference>
<comment type="caution">
    <text evidence="3">The sequence shown here is derived from an EMBL/GenBank/DDBJ whole genome shotgun (WGS) entry which is preliminary data.</text>
</comment>
<name>A0A021VSX2_9CELL</name>
<feature type="domain" description="Thioredoxin" evidence="2">
    <location>
        <begin position="33"/>
        <end position="159"/>
    </location>
</feature>
<dbReference type="InterPro" id="IPR013766">
    <property type="entry name" value="Thioredoxin_domain"/>
</dbReference>
<keyword evidence="1" id="KW-1133">Transmembrane helix</keyword>
<reference evidence="3 4" key="1">
    <citation type="submission" date="2014-01" db="EMBL/GenBank/DDBJ databases">
        <title>Actinotalea ferrariae CF5-4.</title>
        <authorList>
            <person name="Chen F."/>
            <person name="Li Y."/>
            <person name="Wang G."/>
        </authorList>
    </citation>
    <scope>NUCLEOTIDE SEQUENCE [LARGE SCALE GENOMIC DNA]</scope>
    <source>
        <strain evidence="3 4">CF5-4</strain>
    </source>
</reference>
<protein>
    <submittedName>
        <fullName evidence="3">Thioredoxin</fullName>
    </submittedName>
</protein>
<dbReference type="Gene3D" id="3.40.30.10">
    <property type="entry name" value="Glutaredoxin"/>
    <property type="match status" value="1"/>
</dbReference>
<keyword evidence="4" id="KW-1185">Reference proteome</keyword>
<proteinExistence type="predicted"/>
<gene>
    <name evidence="3" type="ORF">N866_11120</name>
</gene>